<evidence type="ECO:0000313" key="2">
    <source>
        <dbReference type="Proteomes" id="UP000198752"/>
    </source>
</evidence>
<keyword evidence="2" id="KW-1185">Reference proteome</keyword>
<organism evidence="1 2">
    <name type="scientific">Sporolactobacillus nakayamae</name>
    <dbReference type="NCBI Taxonomy" id="269670"/>
    <lineage>
        <taxon>Bacteria</taxon>
        <taxon>Bacillati</taxon>
        <taxon>Bacillota</taxon>
        <taxon>Bacilli</taxon>
        <taxon>Bacillales</taxon>
        <taxon>Sporolactobacillaceae</taxon>
        <taxon>Sporolactobacillus</taxon>
    </lineage>
</organism>
<evidence type="ECO:0000313" key="1">
    <source>
        <dbReference type="EMBL" id="SFG98374.1"/>
    </source>
</evidence>
<protein>
    <recommendedName>
        <fullName evidence="3">Lipoprotein</fullName>
    </recommendedName>
</protein>
<dbReference type="EMBL" id="FOOY01000038">
    <property type="protein sequence ID" value="SFG98374.1"/>
    <property type="molecule type" value="Genomic_DNA"/>
</dbReference>
<dbReference type="PROSITE" id="PS51257">
    <property type="entry name" value="PROKAR_LIPOPROTEIN"/>
    <property type="match status" value="1"/>
</dbReference>
<evidence type="ECO:0008006" key="3">
    <source>
        <dbReference type="Google" id="ProtNLM"/>
    </source>
</evidence>
<gene>
    <name evidence="1" type="ORF">SAMN02982927_03480</name>
</gene>
<accession>A0A1I2WAC8</accession>
<proteinExistence type="predicted"/>
<dbReference type="RefSeq" id="WP_093674789.1">
    <property type="nucleotide sequence ID" value="NZ_FOOY01000038.1"/>
</dbReference>
<dbReference type="OrthoDB" id="2381403at2"/>
<reference evidence="2" key="1">
    <citation type="submission" date="2016-10" db="EMBL/GenBank/DDBJ databases">
        <authorList>
            <person name="Varghese N."/>
            <person name="Submissions S."/>
        </authorList>
    </citation>
    <scope>NUCLEOTIDE SEQUENCE [LARGE SCALE GENOMIC DNA]</scope>
    <source>
        <strain evidence="2">ATCC 700379</strain>
    </source>
</reference>
<dbReference type="Proteomes" id="UP000198752">
    <property type="component" value="Unassembled WGS sequence"/>
</dbReference>
<sequence>MKTSTKGLLSFLIISLFIAGCTDQGKPVKVTKTMNQVISNYLLAHNKGLIEQTEQQYEAHKLYGARKKDTGFTEVYLYYLYEGFNREKKTEVDGGSLPVRVKLKKVGGSYKVVGYKEAEDGSKFTDSIKEMFPKEYADQVLNINNRQAVAKVLQKKINKQVVKWREQ</sequence>
<dbReference type="AlphaFoldDB" id="A0A1I2WAC8"/>
<dbReference type="STRING" id="269670.SAMN02982927_03480"/>
<name>A0A1I2WAC8_9BACL</name>